<evidence type="ECO:0000259" key="1">
    <source>
        <dbReference type="Pfam" id="PF16363"/>
    </source>
</evidence>
<dbReference type="Gene3D" id="3.40.50.720">
    <property type="entry name" value="NAD(P)-binding Rossmann-like Domain"/>
    <property type="match status" value="1"/>
</dbReference>
<feature type="domain" description="NAD(P)-binding" evidence="1">
    <location>
        <begin position="1"/>
        <end position="244"/>
    </location>
</feature>
<protein>
    <recommendedName>
        <fullName evidence="1">NAD(P)-binding domain-containing protein</fullName>
    </recommendedName>
</protein>
<dbReference type="EMBL" id="LAZR01069826">
    <property type="protein sequence ID" value="KKK46949.1"/>
    <property type="molecule type" value="Genomic_DNA"/>
</dbReference>
<name>A0A0F8XYA1_9ZZZZ</name>
<gene>
    <name evidence="2" type="ORF">LCGC14_3160120</name>
</gene>
<feature type="non-terminal residue" evidence="2">
    <location>
        <position position="1"/>
    </location>
</feature>
<accession>A0A0F8XYA1</accession>
<organism evidence="2">
    <name type="scientific">marine sediment metagenome</name>
    <dbReference type="NCBI Taxonomy" id="412755"/>
    <lineage>
        <taxon>unclassified sequences</taxon>
        <taxon>metagenomes</taxon>
        <taxon>ecological metagenomes</taxon>
    </lineage>
</organism>
<dbReference type="NCBIfam" id="TIGR02622">
    <property type="entry name" value="CDP_4_6_dhtase"/>
    <property type="match status" value="1"/>
</dbReference>
<proteinExistence type="predicted"/>
<dbReference type="Gene3D" id="3.90.25.10">
    <property type="entry name" value="UDP-galactose 4-epimerase, domain 1"/>
    <property type="match status" value="1"/>
</dbReference>
<dbReference type="InterPro" id="IPR036291">
    <property type="entry name" value="NAD(P)-bd_dom_sf"/>
</dbReference>
<sequence>PDIVFHMAAQSLVRESYAQPIETYETNVMGTVNVFEAARSCSSVQVVVNVTSDKCYQNNEMDYAYKEDDAMGGHDPYSSSKGCAELVTTAYRNSFFNESQIRLASARAGNVIGGGDWAKDRLLPDCFKALEKNKSILVRNPSAVRPWQHALEPLSGYLWLASLLWQDNGDQYTSGWNFGPDEESNLRVGEVVESVVKQWGEGSWDNPQDNGVQPHEANLLMLDNSKAKEKLHWMPTYGIENALEATTDWYKGFMKDEDPEAHSINDINEYVNAAKKKQLKWAQTKKKVGAF</sequence>
<evidence type="ECO:0000313" key="2">
    <source>
        <dbReference type="EMBL" id="KKK46949.1"/>
    </source>
</evidence>
<dbReference type="AlphaFoldDB" id="A0A0F8XYA1"/>
<comment type="caution">
    <text evidence="2">The sequence shown here is derived from an EMBL/GenBank/DDBJ whole genome shotgun (WGS) entry which is preliminary data.</text>
</comment>
<dbReference type="InterPro" id="IPR013445">
    <property type="entry name" value="CDP_4_6_deHydtase"/>
</dbReference>
<dbReference type="Pfam" id="PF16363">
    <property type="entry name" value="GDP_Man_Dehyd"/>
    <property type="match status" value="1"/>
</dbReference>
<dbReference type="SUPFAM" id="SSF51735">
    <property type="entry name" value="NAD(P)-binding Rossmann-fold domains"/>
    <property type="match status" value="1"/>
</dbReference>
<reference evidence="2" key="1">
    <citation type="journal article" date="2015" name="Nature">
        <title>Complex archaea that bridge the gap between prokaryotes and eukaryotes.</title>
        <authorList>
            <person name="Spang A."/>
            <person name="Saw J.H."/>
            <person name="Jorgensen S.L."/>
            <person name="Zaremba-Niedzwiedzka K."/>
            <person name="Martijn J."/>
            <person name="Lind A.E."/>
            <person name="van Eijk R."/>
            <person name="Schleper C."/>
            <person name="Guy L."/>
            <person name="Ettema T.J."/>
        </authorList>
    </citation>
    <scope>NUCLEOTIDE SEQUENCE</scope>
</reference>
<dbReference type="InterPro" id="IPR016040">
    <property type="entry name" value="NAD(P)-bd_dom"/>
</dbReference>
<dbReference type="PANTHER" id="PTHR43000">
    <property type="entry name" value="DTDP-D-GLUCOSE 4,6-DEHYDRATASE-RELATED"/>
    <property type="match status" value="1"/>
</dbReference>